<accession>A0AAD4QPX6</accession>
<keyword evidence="3 10" id="KW-0812">Transmembrane</keyword>
<evidence type="ECO:0000256" key="4">
    <source>
        <dbReference type="ARBA" id="ARBA00022989"/>
    </source>
</evidence>
<evidence type="ECO:0000256" key="10">
    <source>
        <dbReference type="RuleBase" id="RU079119"/>
    </source>
</evidence>
<keyword evidence="4 10" id="KW-1133">Transmembrane helix</keyword>
<evidence type="ECO:0000256" key="1">
    <source>
        <dbReference type="ARBA" id="ARBA00004141"/>
    </source>
</evidence>
<dbReference type="Proteomes" id="UP001203297">
    <property type="component" value="Unassembled WGS sequence"/>
</dbReference>
<sequence length="427" mass="47569">MQSHHHHHNPNYCCKHGYGTFALESCIQVIVIAIIGFGWYVSLLEVGVGWLLRHERCRISAVVYMVAVGTLFPSLAVVYLQACSGRATHSVPAYTTPVPESITEPYECSFDGGLNFCSKDNCKMRWKPPGAHHCAVCGVCRLGFDHHCPLLGNCVTTGRLKKFLALLILTSVTVPLASFPVLPVLRTHVVAALRVSHADAWAVDVWWDRPYSWILCGGPLGRWLVGILLGFRVLRAQRIPHPCLSGSLIAQPHTRIAVLVGAATLIWIFAISMTVAVARDVTRGQTTLDTIRFRVPRSGKASQVTTGRFVCIPYADGSVSSANASAVSVMTATSGNSLESRNVRRIYPVSNREHVYDLGWRENWRRVLAQPLFGHQIPRHGRVLWLFARLSLLSFLSVYNWPKMNPEMIRRMLDSDFKGFAQPNYTK</sequence>
<evidence type="ECO:0000256" key="3">
    <source>
        <dbReference type="ARBA" id="ARBA00022692"/>
    </source>
</evidence>
<dbReference type="EC" id="2.3.1.225" evidence="10"/>
<feature type="transmembrane region" description="Helical" evidence="10">
    <location>
        <begin position="255"/>
        <end position="278"/>
    </location>
</feature>
<gene>
    <name evidence="12" type="ORF">B0F90DRAFT_1695931</name>
</gene>
<evidence type="ECO:0000256" key="6">
    <source>
        <dbReference type="ARBA" id="ARBA00023139"/>
    </source>
</evidence>
<evidence type="ECO:0000313" key="13">
    <source>
        <dbReference type="Proteomes" id="UP001203297"/>
    </source>
</evidence>
<evidence type="ECO:0000256" key="8">
    <source>
        <dbReference type="ARBA" id="ARBA00023315"/>
    </source>
</evidence>
<keyword evidence="2 10" id="KW-0808">Transferase</keyword>
<dbReference type="PANTHER" id="PTHR22883">
    <property type="entry name" value="ZINC FINGER DHHC DOMAIN CONTAINING PROTEIN"/>
    <property type="match status" value="1"/>
</dbReference>
<protein>
    <recommendedName>
        <fullName evidence="10">Palmitoyltransferase</fullName>
        <ecNumber evidence="10">2.3.1.225</ecNumber>
    </recommendedName>
</protein>
<proteinExistence type="inferred from homology"/>
<dbReference type="Pfam" id="PF01529">
    <property type="entry name" value="DHHC"/>
    <property type="match status" value="1"/>
</dbReference>
<dbReference type="GO" id="GO:0005794">
    <property type="term" value="C:Golgi apparatus"/>
    <property type="evidence" value="ECO:0007669"/>
    <property type="project" value="TreeGrafter"/>
</dbReference>
<dbReference type="InterPro" id="IPR039859">
    <property type="entry name" value="PFA4/ZDH16/20/ERF2-like"/>
</dbReference>
<dbReference type="GO" id="GO:0019706">
    <property type="term" value="F:protein-cysteine S-palmitoyltransferase activity"/>
    <property type="evidence" value="ECO:0007669"/>
    <property type="project" value="UniProtKB-EC"/>
</dbReference>
<keyword evidence="7" id="KW-0449">Lipoprotein</keyword>
<evidence type="ECO:0000256" key="5">
    <source>
        <dbReference type="ARBA" id="ARBA00023136"/>
    </source>
</evidence>
<keyword evidence="6" id="KW-0564">Palmitate</keyword>
<feature type="transmembrane region" description="Helical" evidence="10">
    <location>
        <begin position="61"/>
        <end position="80"/>
    </location>
</feature>
<dbReference type="InterPro" id="IPR001594">
    <property type="entry name" value="Palmitoyltrfase_DHHC"/>
</dbReference>
<feature type="transmembrane region" description="Helical" evidence="10">
    <location>
        <begin position="211"/>
        <end position="234"/>
    </location>
</feature>
<dbReference type="PROSITE" id="PS50216">
    <property type="entry name" value="DHHC"/>
    <property type="match status" value="1"/>
</dbReference>
<organism evidence="12 13">
    <name type="scientific">Multifurca ochricompacta</name>
    <dbReference type="NCBI Taxonomy" id="376703"/>
    <lineage>
        <taxon>Eukaryota</taxon>
        <taxon>Fungi</taxon>
        <taxon>Dikarya</taxon>
        <taxon>Basidiomycota</taxon>
        <taxon>Agaricomycotina</taxon>
        <taxon>Agaricomycetes</taxon>
        <taxon>Russulales</taxon>
        <taxon>Russulaceae</taxon>
        <taxon>Multifurca</taxon>
    </lineage>
</organism>
<evidence type="ECO:0000256" key="9">
    <source>
        <dbReference type="ARBA" id="ARBA00048048"/>
    </source>
</evidence>
<keyword evidence="13" id="KW-1185">Reference proteome</keyword>
<comment type="caution">
    <text evidence="12">The sequence shown here is derived from an EMBL/GenBank/DDBJ whole genome shotgun (WGS) entry which is preliminary data.</text>
</comment>
<comment type="similarity">
    <text evidence="10">Belongs to the DHHC palmitoyltransferase family.</text>
</comment>
<evidence type="ECO:0000313" key="12">
    <source>
        <dbReference type="EMBL" id="KAI0306087.1"/>
    </source>
</evidence>
<comment type="subcellular location">
    <subcellularLocation>
        <location evidence="1">Membrane</location>
        <topology evidence="1">Multi-pass membrane protein</topology>
    </subcellularLocation>
</comment>
<dbReference type="GO" id="GO:0016020">
    <property type="term" value="C:membrane"/>
    <property type="evidence" value="ECO:0007669"/>
    <property type="project" value="UniProtKB-SubCell"/>
</dbReference>
<dbReference type="GO" id="GO:0006612">
    <property type="term" value="P:protein targeting to membrane"/>
    <property type="evidence" value="ECO:0007669"/>
    <property type="project" value="TreeGrafter"/>
</dbReference>
<evidence type="ECO:0000256" key="7">
    <source>
        <dbReference type="ARBA" id="ARBA00023288"/>
    </source>
</evidence>
<comment type="catalytic activity">
    <reaction evidence="9 10">
        <text>L-cysteinyl-[protein] + hexadecanoyl-CoA = S-hexadecanoyl-L-cysteinyl-[protein] + CoA</text>
        <dbReference type="Rhea" id="RHEA:36683"/>
        <dbReference type="Rhea" id="RHEA-COMP:10131"/>
        <dbReference type="Rhea" id="RHEA-COMP:11032"/>
        <dbReference type="ChEBI" id="CHEBI:29950"/>
        <dbReference type="ChEBI" id="CHEBI:57287"/>
        <dbReference type="ChEBI" id="CHEBI:57379"/>
        <dbReference type="ChEBI" id="CHEBI:74151"/>
        <dbReference type="EC" id="2.3.1.225"/>
    </reaction>
</comment>
<comment type="domain">
    <text evidence="10">The DHHC domain is required for palmitoyltransferase activity.</text>
</comment>
<keyword evidence="5 10" id="KW-0472">Membrane</keyword>
<feature type="transmembrane region" description="Helical" evidence="10">
    <location>
        <begin position="21"/>
        <end position="41"/>
    </location>
</feature>
<evidence type="ECO:0000259" key="11">
    <source>
        <dbReference type="Pfam" id="PF01529"/>
    </source>
</evidence>
<keyword evidence="8 10" id="KW-0012">Acyltransferase</keyword>
<feature type="transmembrane region" description="Helical" evidence="10">
    <location>
        <begin position="163"/>
        <end position="185"/>
    </location>
</feature>
<name>A0AAD4QPX6_9AGAM</name>
<evidence type="ECO:0000256" key="2">
    <source>
        <dbReference type="ARBA" id="ARBA00022679"/>
    </source>
</evidence>
<feature type="domain" description="Palmitoyltransferase DHHC" evidence="11">
    <location>
        <begin position="115"/>
        <end position="179"/>
    </location>
</feature>
<dbReference type="GO" id="GO:0005783">
    <property type="term" value="C:endoplasmic reticulum"/>
    <property type="evidence" value="ECO:0007669"/>
    <property type="project" value="TreeGrafter"/>
</dbReference>
<reference evidence="12" key="1">
    <citation type="journal article" date="2022" name="New Phytol.">
        <title>Evolutionary transition to the ectomycorrhizal habit in the genomes of a hyperdiverse lineage of mushroom-forming fungi.</title>
        <authorList>
            <person name="Looney B."/>
            <person name="Miyauchi S."/>
            <person name="Morin E."/>
            <person name="Drula E."/>
            <person name="Courty P.E."/>
            <person name="Kohler A."/>
            <person name="Kuo A."/>
            <person name="LaButti K."/>
            <person name="Pangilinan J."/>
            <person name="Lipzen A."/>
            <person name="Riley R."/>
            <person name="Andreopoulos W."/>
            <person name="He G."/>
            <person name="Johnson J."/>
            <person name="Nolan M."/>
            <person name="Tritt A."/>
            <person name="Barry K.W."/>
            <person name="Grigoriev I.V."/>
            <person name="Nagy L.G."/>
            <person name="Hibbett D."/>
            <person name="Henrissat B."/>
            <person name="Matheny P.B."/>
            <person name="Labbe J."/>
            <person name="Martin F.M."/>
        </authorList>
    </citation>
    <scope>NUCLEOTIDE SEQUENCE</scope>
    <source>
        <strain evidence="12">BPL690</strain>
    </source>
</reference>
<dbReference type="EMBL" id="WTXG01000004">
    <property type="protein sequence ID" value="KAI0306087.1"/>
    <property type="molecule type" value="Genomic_DNA"/>
</dbReference>
<dbReference type="AlphaFoldDB" id="A0AAD4QPX6"/>